<dbReference type="Pfam" id="PF13966">
    <property type="entry name" value="zf-RVT"/>
    <property type="match status" value="1"/>
</dbReference>
<keyword evidence="1" id="KW-0812">Transmembrane</keyword>
<reference evidence="3" key="4">
    <citation type="submission" date="2019-03" db="UniProtKB">
        <authorList>
            <consortium name="EnsemblPlants"/>
        </authorList>
    </citation>
    <scope>IDENTIFICATION</scope>
</reference>
<keyword evidence="1" id="KW-0472">Membrane</keyword>
<reference evidence="4" key="2">
    <citation type="journal article" date="2017" name="Nat. Plants">
        <title>The Aegilops tauschii genome reveals multiple impacts of transposons.</title>
        <authorList>
            <person name="Zhao G."/>
            <person name="Zou C."/>
            <person name="Li K."/>
            <person name="Wang K."/>
            <person name="Li T."/>
            <person name="Gao L."/>
            <person name="Zhang X."/>
            <person name="Wang H."/>
            <person name="Yang Z."/>
            <person name="Liu X."/>
            <person name="Jiang W."/>
            <person name="Mao L."/>
            <person name="Kong X."/>
            <person name="Jiao Y."/>
            <person name="Jia J."/>
        </authorList>
    </citation>
    <scope>NUCLEOTIDE SEQUENCE [LARGE SCALE GENOMIC DNA]</scope>
    <source>
        <strain evidence="4">cv. AL8/78</strain>
    </source>
</reference>
<keyword evidence="4" id="KW-1185">Reference proteome</keyword>
<dbReference type="Gramene" id="AET1Gv20387300.3">
    <property type="protein sequence ID" value="AET1Gv20387300.3"/>
    <property type="gene ID" value="AET1Gv20387300"/>
</dbReference>
<sequence length="414" mass="48159">MEHDLDKARNQKLLLLAFEQMSGLKINFHKSELFCFGEVVEAAADYADLFGCAHGHFPIKYLGIPIHYRRLTIAEWKHVEERLEKRLSSWKGKLLSVGGRLVLINSVLTNMVLYMLSFFQLPKGVLQRLDYFRSRFFWQGDGEKKKYRLAKWSVVCRPKDQGGLGIHDLQVKNEALLSKWLFKLLTEDGVWQTILRNKYLGHKAVSQAYWKPGDSHFWAGLMAAKKHLFHFGSFAIKDGSEIRFWEDIWLGGATLREQYPALYNIARDKNNTIAQVLSSSPPNISFRRDLTGPRLMSWHNLLSRLDAISLTEGRDVFRWNLTTLGSFTVDSMYCALTHSEVPVSNNKKIWRSKIPLKVKVFMWYLRRGVVLTKDNLARRNWQGSKKCCFCTHDETIEHLFFQCNFARSTWSVIQ</sequence>
<organism evidence="3 4">
    <name type="scientific">Aegilops tauschii subsp. strangulata</name>
    <name type="common">Goatgrass</name>
    <dbReference type="NCBI Taxonomy" id="200361"/>
    <lineage>
        <taxon>Eukaryota</taxon>
        <taxon>Viridiplantae</taxon>
        <taxon>Streptophyta</taxon>
        <taxon>Embryophyta</taxon>
        <taxon>Tracheophyta</taxon>
        <taxon>Spermatophyta</taxon>
        <taxon>Magnoliopsida</taxon>
        <taxon>Liliopsida</taxon>
        <taxon>Poales</taxon>
        <taxon>Poaceae</taxon>
        <taxon>BOP clade</taxon>
        <taxon>Pooideae</taxon>
        <taxon>Triticodae</taxon>
        <taxon>Triticeae</taxon>
        <taxon>Triticinae</taxon>
        <taxon>Aegilops</taxon>
    </lineage>
</organism>
<proteinExistence type="predicted"/>
<reference evidence="4" key="1">
    <citation type="journal article" date="2014" name="Science">
        <title>Ancient hybridizations among the ancestral genomes of bread wheat.</title>
        <authorList>
            <consortium name="International Wheat Genome Sequencing Consortium,"/>
            <person name="Marcussen T."/>
            <person name="Sandve S.R."/>
            <person name="Heier L."/>
            <person name="Spannagl M."/>
            <person name="Pfeifer M."/>
            <person name="Jakobsen K.S."/>
            <person name="Wulff B.B."/>
            <person name="Steuernagel B."/>
            <person name="Mayer K.F."/>
            <person name="Olsen O.A."/>
        </authorList>
    </citation>
    <scope>NUCLEOTIDE SEQUENCE [LARGE SCALE GENOMIC DNA]</scope>
    <source>
        <strain evidence="4">cv. AL8/78</strain>
    </source>
</reference>
<feature type="domain" description="Reverse transcriptase zinc-binding" evidence="2">
    <location>
        <begin position="327"/>
        <end position="410"/>
    </location>
</feature>
<accession>A0A452YE26</accession>
<dbReference type="InterPro" id="IPR026960">
    <property type="entry name" value="RVT-Znf"/>
</dbReference>
<evidence type="ECO:0000313" key="3">
    <source>
        <dbReference type="EnsemblPlants" id="AET1Gv20387300.3"/>
    </source>
</evidence>
<dbReference type="Proteomes" id="UP000015105">
    <property type="component" value="Chromosome 1D"/>
</dbReference>
<dbReference type="EnsemblPlants" id="AET1Gv20387300.3">
    <property type="protein sequence ID" value="AET1Gv20387300.3"/>
    <property type="gene ID" value="AET1Gv20387300"/>
</dbReference>
<evidence type="ECO:0000256" key="1">
    <source>
        <dbReference type="SAM" id="Phobius"/>
    </source>
</evidence>
<protein>
    <recommendedName>
        <fullName evidence="2">Reverse transcriptase zinc-binding domain-containing protein</fullName>
    </recommendedName>
</protein>
<feature type="transmembrane region" description="Helical" evidence="1">
    <location>
        <begin position="94"/>
        <end position="119"/>
    </location>
</feature>
<dbReference type="AlphaFoldDB" id="A0A452YE26"/>
<evidence type="ECO:0000313" key="4">
    <source>
        <dbReference type="Proteomes" id="UP000015105"/>
    </source>
</evidence>
<evidence type="ECO:0000259" key="2">
    <source>
        <dbReference type="Pfam" id="PF13966"/>
    </source>
</evidence>
<reference evidence="3" key="3">
    <citation type="journal article" date="2017" name="Nature">
        <title>Genome sequence of the progenitor of the wheat D genome Aegilops tauschii.</title>
        <authorList>
            <person name="Luo M.C."/>
            <person name="Gu Y.Q."/>
            <person name="Puiu D."/>
            <person name="Wang H."/>
            <person name="Twardziok S.O."/>
            <person name="Deal K.R."/>
            <person name="Huo N."/>
            <person name="Zhu T."/>
            <person name="Wang L."/>
            <person name="Wang Y."/>
            <person name="McGuire P.E."/>
            <person name="Liu S."/>
            <person name="Long H."/>
            <person name="Ramasamy R.K."/>
            <person name="Rodriguez J.C."/>
            <person name="Van S.L."/>
            <person name="Yuan L."/>
            <person name="Wang Z."/>
            <person name="Xia Z."/>
            <person name="Xiao L."/>
            <person name="Anderson O.D."/>
            <person name="Ouyang S."/>
            <person name="Liang Y."/>
            <person name="Zimin A.V."/>
            <person name="Pertea G."/>
            <person name="Qi P."/>
            <person name="Bennetzen J.L."/>
            <person name="Dai X."/>
            <person name="Dawson M.W."/>
            <person name="Muller H.G."/>
            <person name="Kugler K."/>
            <person name="Rivarola-Duarte L."/>
            <person name="Spannagl M."/>
            <person name="Mayer K.F.X."/>
            <person name="Lu F.H."/>
            <person name="Bevan M.W."/>
            <person name="Leroy P."/>
            <person name="Li P."/>
            <person name="You F.M."/>
            <person name="Sun Q."/>
            <person name="Liu Z."/>
            <person name="Lyons E."/>
            <person name="Wicker T."/>
            <person name="Salzberg S.L."/>
            <person name="Devos K.M."/>
            <person name="Dvorak J."/>
        </authorList>
    </citation>
    <scope>NUCLEOTIDE SEQUENCE [LARGE SCALE GENOMIC DNA]</scope>
    <source>
        <strain evidence="3">cv. AL8/78</strain>
    </source>
</reference>
<reference evidence="3" key="5">
    <citation type="journal article" date="2021" name="G3 (Bethesda)">
        <title>Aegilops tauschii genome assembly Aet v5.0 features greater sequence contiguity and improved annotation.</title>
        <authorList>
            <person name="Wang L."/>
            <person name="Zhu T."/>
            <person name="Rodriguez J.C."/>
            <person name="Deal K.R."/>
            <person name="Dubcovsky J."/>
            <person name="McGuire P.E."/>
            <person name="Lux T."/>
            <person name="Spannagl M."/>
            <person name="Mayer K.F.X."/>
            <person name="Baldrich P."/>
            <person name="Meyers B.C."/>
            <person name="Huo N."/>
            <person name="Gu Y.Q."/>
            <person name="Zhou H."/>
            <person name="Devos K.M."/>
            <person name="Bennetzen J.L."/>
            <person name="Unver T."/>
            <person name="Budak H."/>
            <person name="Gulick P.J."/>
            <person name="Galiba G."/>
            <person name="Kalapos B."/>
            <person name="Nelson D.R."/>
            <person name="Li P."/>
            <person name="You F.M."/>
            <person name="Luo M.C."/>
            <person name="Dvorak J."/>
        </authorList>
    </citation>
    <scope>NUCLEOTIDE SEQUENCE [LARGE SCALE GENOMIC DNA]</scope>
    <source>
        <strain evidence="3">cv. AL8/78</strain>
    </source>
</reference>
<dbReference type="PANTHER" id="PTHR33116:SF87">
    <property type="entry name" value="OS01G0158850 PROTEIN"/>
    <property type="match status" value="1"/>
</dbReference>
<dbReference type="PANTHER" id="PTHR33116">
    <property type="entry name" value="REVERSE TRANSCRIPTASE ZINC-BINDING DOMAIN-CONTAINING PROTEIN-RELATED-RELATED"/>
    <property type="match status" value="1"/>
</dbReference>
<name>A0A452YE26_AEGTS</name>
<keyword evidence="1" id="KW-1133">Transmembrane helix</keyword>